<dbReference type="SUPFAM" id="SSF101874">
    <property type="entry name" value="YceI-like"/>
    <property type="match status" value="1"/>
</dbReference>
<reference evidence="4 6" key="3">
    <citation type="submission" date="2024-08" db="EMBL/GenBank/DDBJ databases">
        <authorList>
            <person name="Wei W."/>
        </authorList>
    </citation>
    <scope>NUCLEOTIDE SEQUENCE [LARGE SCALE GENOMIC DNA]</scope>
    <source>
        <strain evidence="4 6">XU2</strain>
    </source>
</reference>
<organism evidence="3 5">
    <name type="scientific">Rufibacter glacialis</name>
    <dbReference type="NCBI Taxonomy" id="1259555"/>
    <lineage>
        <taxon>Bacteria</taxon>
        <taxon>Pseudomonadati</taxon>
        <taxon>Bacteroidota</taxon>
        <taxon>Cytophagia</taxon>
        <taxon>Cytophagales</taxon>
        <taxon>Hymenobacteraceae</taxon>
        <taxon>Rufibacter</taxon>
    </lineage>
</organism>
<dbReference type="Pfam" id="PF04264">
    <property type="entry name" value="YceI"/>
    <property type="match status" value="1"/>
</dbReference>
<reference evidence="3 5" key="2">
    <citation type="submission" date="2019-09" db="EMBL/GenBank/DDBJ databases">
        <title>A bacterium isolated from glacier soil.</title>
        <authorList>
            <person name="Liu Q."/>
        </authorList>
    </citation>
    <scope>NUCLEOTIDE SEQUENCE [LARGE SCALE GENOMIC DNA]</scope>
    <source>
        <strain evidence="3 5">MDT1-10-3</strain>
    </source>
</reference>
<dbReference type="RefSeq" id="WP_149098909.1">
    <property type="nucleotide sequence ID" value="NZ_BMMG01000004.1"/>
</dbReference>
<evidence type="ECO:0000313" key="5">
    <source>
        <dbReference type="Proteomes" id="UP000323866"/>
    </source>
</evidence>
<dbReference type="Proteomes" id="UP001570846">
    <property type="component" value="Unassembled WGS sequence"/>
</dbReference>
<keyword evidence="6" id="KW-1185">Reference proteome</keyword>
<evidence type="ECO:0000313" key="6">
    <source>
        <dbReference type="Proteomes" id="UP001570846"/>
    </source>
</evidence>
<dbReference type="EMBL" id="VKKZ01000021">
    <property type="protein sequence ID" value="KAA6433248.1"/>
    <property type="molecule type" value="Genomic_DNA"/>
</dbReference>
<evidence type="ECO:0000259" key="2">
    <source>
        <dbReference type="SMART" id="SM00867"/>
    </source>
</evidence>
<dbReference type="InterPro" id="IPR007372">
    <property type="entry name" value="Lipid/polyisoprenoid-bd_YceI"/>
</dbReference>
<dbReference type="AlphaFoldDB" id="A0A5M8QDJ2"/>
<evidence type="ECO:0000256" key="1">
    <source>
        <dbReference type="SAM" id="SignalP"/>
    </source>
</evidence>
<sequence>MKKSFTLRTAGLALVAGLALASCNQAPKEGDQATITDEKSTASATGQTFVVDTAASVVEFTGNGVGKNHPGTFKLSSGTVAVANNQITGGEFTINIRSLSMKEQGEMFQTKLKPHLLSGDFFDAEKFGTATFEITKVEPYKSDGKDTSLVEGANFSVSGNFTLKGVTKNITFPARIELDDNALEAEANFNIDRRQWQMNYGNDKTLGDQFISETVNIELDLEAKKPTGTATASAQ</sequence>
<dbReference type="PANTHER" id="PTHR34406:SF1">
    <property type="entry name" value="PROTEIN YCEI"/>
    <property type="match status" value="1"/>
</dbReference>
<gene>
    <name evidence="4" type="ORF">ACD591_06190</name>
    <name evidence="3" type="ORF">FOE74_12240</name>
</gene>
<keyword evidence="1" id="KW-0732">Signal</keyword>
<dbReference type="OrthoDB" id="951410at2"/>
<accession>A0A5M8QDJ2</accession>
<feature type="chain" id="PRO_5024424800" evidence="1">
    <location>
        <begin position="22"/>
        <end position="235"/>
    </location>
</feature>
<dbReference type="EMBL" id="JBGOGF010000003">
    <property type="protein sequence ID" value="MFA1770873.1"/>
    <property type="molecule type" value="Genomic_DNA"/>
</dbReference>
<name>A0A5M8QDJ2_9BACT</name>
<feature type="domain" description="Lipid/polyisoprenoid-binding YceI-like" evidence="2">
    <location>
        <begin position="48"/>
        <end position="224"/>
    </location>
</feature>
<protein>
    <submittedName>
        <fullName evidence="3">YceI family protein</fullName>
    </submittedName>
</protein>
<dbReference type="InterPro" id="IPR036761">
    <property type="entry name" value="TTHA0802/YceI-like_sf"/>
</dbReference>
<dbReference type="PANTHER" id="PTHR34406">
    <property type="entry name" value="PROTEIN YCEI"/>
    <property type="match status" value="1"/>
</dbReference>
<dbReference type="Proteomes" id="UP000323866">
    <property type="component" value="Unassembled WGS sequence"/>
</dbReference>
<dbReference type="SMART" id="SM00867">
    <property type="entry name" value="YceI"/>
    <property type="match status" value="1"/>
</dbReference>
<comment type="caution">
    <text evidence="3">The sequence shown here is derived from an EMBL/GenBank/DDBJ whole genome shotgun (WGS) entry which is preliminary data.</text>
</comment>
<evidence type="ECO:0000313" key="4">
    <source>
        <dbReference type="EMBL" id="MFA1770873.1"/>
    </source>
</evidence>
<feature type="signal peptide" evidence="1">
    <location>
        <begin position="1"/>
        <end position="21"/>
    </location>
</feature>
<evidence type="ECO:0000313" key="3">
    <source>
        <dbReference type="EMBL" id="KAA6433248.1"/>
    </source>
</evidence>
<proteinExistence type="predicted"/>
<dbReference type="PROSITE" id="PS51257">
    <property type="entry name" value="PROKAR_LIPOPROTEIN"/>
    <property type="match status" value="1"/>
</dbReference>
<reference evidence="3 5" key="1">
    <citation type="submission" date="2019-07" db="EMBL/GenBank/DDBJ databases">
        <authorList>
            <person name="Qu J.-H."/>
        </authorList>
    </citation>
    <scope>NUCLEOTIDE SEQUENCE [LARGE SCALE GENOMIC DNA]</scope>
    <source>
        <strain evidence="3 5">MDT1-10-3</strain>
    </source>
</reference>
<dbReference type="Gene3D" id="2.40.128.110">
    <property type="entry name" value="Lipid/polyisoprenoid-binding, YceI-like"/>
    <property type="match status" value="1"/>
</dbReference>